<dbReference type="AlphaFoldDB" id="A0AAP2CQB3"/>
<keyword evidence="4" id="KW-0676">Redox-active center</keyword>
<evidence type="ECO:0000313" key="6">
    <source>
        <dbReference type="EMBL" id="MBS9525972.1"/>
    </source>
</evidence>
<comment type="subcellular location">
    <subcellularLocation>
        <location evidence="1">Cell envelope</location>
    </subcellularLocation>
</comment>
<accession>A0AAP2CQB3</accession>
<dbReference type="PROSITE" id="PS51352">
    <property type="entry name" value="THIOREDOXIN_2"/>
    <property type="match status" value="1"/>
</dbReference>
<evidence type="ECO:0000256" key="1">
    <source>
        <dbReference type="ARBA" id="ARBA00004196"/>
    </source>
</evidence>
<dbReference type="RefSeq" id="WP_213946829.1">
    <property type="nucleotide sequence ID" value="NZ_JAHCMY010000027.1"/>
</dbReference>
<dbReference type="PANTHER" id="PTHR42852:SF6">
    <property type="entry name" value="THIOL:DISULFIDE INTERCHANGE PROTEIN DSBE"/>
    <property type="match status" value="1"/>
</dbReference>
<dbReference type="InterPro" id="IPR036249">
    <property type="entry name" value="Thioredoxin-like_sf"/>
</dbReference>
<dbReference type="PANTHER" id="PTHR42852">
    <property type="entry name" value="THIOL:DISULFIDE INTERCHANGE PROTEIN DSBE"/>
    <property type="match status" value="1"/>
</dbReference>
<keyword evidence="7" id="KW-1185">Reference proteome</keyword>
<evidence type="ECO:0000256" key="3">
    <source>
        <dbReference type="ARBA" id="ARBA00023157"/>
    </source>
</evidence>
<evidence type="ECO:0000256" key="2">
    <source>
        <dbReference type="ARBA" id="ARBA00022748"/>
    </source>
</evidence>
<proteinExistence type="predicted"/>
<dbReference type="InterPro" id="IPR050553">
    <property type="entry name" value="Thioredoxin_ResA/DsbE_sf"/>
</dbReference>
<name>A0AAP2CQB3_9BACT</name>
<dbReference type="SUPFAM" id="SSF52833">
    <property type="entry name" value="Thioredoxin-like"/>
    <property type="match status" value="1"/>
</dbReference>
<dbReference type="InterPro" id="IPR013766">
    <property type="entry name" value="Thioredoxin_domain"/>
</dbReference>
<reference evidence="6 7" key="1">
    <citation type="submission" date="2021-05" db="EMBL/GenBank/DDBJ databases">
        <authorList>
            <person name="Zhang Z.D."/>
            <person name="Osman G."/>
        </authorList>
    </citation>
    <scope>NUCLEOTIDE SEQUENCE [LARGE SCALE GENOMIC DNA]</scope>
    <source>
        <strain evidence="6 7">KCTC 32217</strain>
    </source>
</reference>
<organism evidence="6 7">
    <name type="scientific">Litoribacter ruber</name>
    <dbReference type="NCBI Taxonomy" id="702568"/>
    <lineage>
        <taxon>Bacteria</taxon>
        <taxon>Pseudomonadati</taxon>
        <taxon>Bacteroidota</taxon>
        <taxon>Cytophagia</taxon>
        <taxon>Cytophagales</taxon>
        <taxon>Cyclobacteriaceae</taxon>
        <taxon>Litoribacter</taxon>
    </lineage>
</organism>
<evidence type="ECO:0000313" key="7">
    <source>
        <dbReference type="Proteomes" id="UP001319104"/>
    </source>
</evidence>
<protein>
    <submittedName>
        <fullName evidence="6">Thioredoxin family protein</fullName>
    </submittedName>
</protein>
<dbReference type="GO" id="GO:0017004">
    <property type="term" value="P:cytochrome complex assembly"/>
    <property type="evidence" value="ECO:0007669"/>
    <property type="project" value="UniProtKB-KW"/>
</dbReference>
<keyword evidence="3" id="KW-1015">Disulfide bond</keyword>
<dbReference type="EMBL" id="JAHCMY010000027">
    <property type="protein sequence ID" value="MBS9525972.1"/>
    <property type="molecule type" value="Genomic_DNA"/>
</dbReference>
<evidence type="ECO:0000259" key="5">
    <source>
        <dbReference type="PROSITE" id="PS51352"/>
    </source>
</evidence>
<comment type="caution">
    <text evidence="6">The sequence shown here is derived from an EMBL/GenBank/DDBJ whole genome shotgun (WGS) entry which is preliminary data.</text>
</comment>
<dbReference type="GO" id="GO:0030313">
    <property type="term" value="C:cell envelope"/>
    <property type="evidence" value="ECO:0007669"/>
    <property type="project" value="UniProtKB-SubCell"/>
</dbReference>
<dbReference type="Proteomes" id="UP001319104">
    <property type="component" value="Unassembled WGS sequence"/>
</dbReference>
<sequence length="537" mass="61063">MKKRMIFFFLGLVCLMGRVEIVVGQKVASHPESPADEGGGAPVVVYGTVMANQKPDPLELSVFRDYAFNSRRGPGVHTVSLEYEQGNMIEGRLPNEMTFEFHLPHLEDLAYMSLAFGNDHAFLDRFVILPGDTIELYVDLRYGAIHFGGNAVERMELQHSLALLDRKKQLFSQPYLFTGNPESVLSNPQFGEKYKELEKAGRRRMKFIQPGEEEIARLLQSDAAEGLTPSREQQDMLSEAQLEAGLQQLLYDNLMAKKTAAFLGSLVAVLHRASRGGDRDQLEKLRETINNKLPERLEGIMNKDWHPDAYGPVDLYTEWARLYGRLEDVERFEAIKEIPLTKIRDRAALDYFYHQYEFVLTAQEQLEDYLGMVSDPFSRTYLENLLALRREGGELRHFDFVDDSGRPFDEDMLRGKVTLLDFYIYGCGASRGFFHKAVKPLIAQFGDRDDFQVITISADPSDEIWKQSLKTGDYTSESTINLHTRELSHSHPFLVNYGIYGFPSKMIIGKDGTILQSAGLPGNFEVLKEIIEQALSE</sequence>
<keyword evidence="2" id="KW-0201">Cytochrome c-type biogenesis</keyword>
<feature type="domain" description="Thioredoxin" evidence="5">
    <location>
        <begin position="389"/>
        <end position="536"/>
    </location>
</feature>
<dbReference type="Gene3D" id="3.40.30.10">
    <property type="entry name" value="Glutaredoxin"/>
    <property type="match status" value="1"/>
</dbReference>
<evidence type="ECO:0000256" key="4">
    <source>
        <dbReference type="ARBA" id="ARBA00023284"/>
    </source>
</evidence>
<gene>
    <name evidence="6" type="ORF">KI659_18270</name>
</gene>